<dbReference type="Pfam" id="PF13416">
    <property type="entry name" value="SBP_bac_8"/>
    <property type="match status" value="1"/>
</dbReference>
<dbReference type="PANTHER" id="PTHR30006">
    <property type="entry name" value="THIAMINE-BINDING PERIPLASMIC PROTEIN-RELATED"/>
    <property type="match status" value="1"/>
</dbReference>
<evidence type="ECO:0000313" key="2">
    <source>
        <dbReference type="EMBL" id="TRX74175.1"/>
    </source>
</evidence>
<proteinExistence type="predicted"/>
<sequence length="357" mass="39077">MTGITRRGFTLASAATLAVLGTPGFIGRALAAQTTLSGVEWGGPYIDAFKQIEARQSAVKVRWELHASGAAAILGKLKANWPNVPYDFIAAYDPVFTAMINEGWAEPIDPALVPNLRHIPTHLTLPDAQGRARVVPRGLSGFYFGYRSDIAPLAIERIDDLLSPKLKGQICWPHPTQMSGLHIVALARHAGGDEHDIEPGWKLLKEIAKAGNIGRVAQTEVDFINSLSVGETSVSFWHLAAWANVAKNAPVVHLTKRPGFTTYLSTTGWVILPTSTHKEATAAFLNHALEPENLATYCAVVGEVPASSQVPVDESMQQMKFSPEESRTYTNLPDWAYLATRVNEWTQRWETEIAHLL</sequence>
<dbReference type="PANTHER" id="PTHR30006:SF2">
    <property type="entry name" value="ABC TRANSPORTER SUBSTRATE-BINDING PROTEIN"/>
    <property type="match status" value="1"/>
</dbReference>
<reference evidence="2 3" key="1">
    <citation type="submission" date="2019-07" db="EMBL/GenBank/DDBJ databases">
        <title>Pseudomonas mangiferae sp. nov., isolated from bark of mango tree in Thailand.</title>
        <authorList>
            <person name="Srisuk N."/>
            <person name="Anurat P."/>
        </authorList>
    </citation>
    <scope>NUCLEOTIDE SEQUENCE [LARGE SCALE GENOMIC DNA]</scope>
    <source>
        <strain evidence="2 3">DMKU_BBB3-04</strain>
    </source>
</reference>
<protein>
    <submittedName>
        <fullName evidence="2">Extracellular solute-binding protein</fullName>
    </submittedName>
</protein>
<dbReference type="InterPro" id="IPR006311">
    <property type="entry name" value="TAT_signal"/>
</dbReference>
<comment type="caution">
    <text evidence="2">The sequence shown here is derived from an EMBL/GenBank/DDBJ whole genome shotgun (WGS) entry which is preliminary data.</text>
</comment>
<dbReference type="Gene3D" id="3.40.190.10">
    <property type="entry name" value="Periplasmic binding protein-like II"/>
    <property type="match status" value="2"/>
</dbReference>
<name>A0A553GXG8_9PSED</name>
<organism evidence="2 3">
    <name type="scientific">Pseudomonas mangiferae</name>
    <dbReference type="NCBI Taxonomy" id="2593654"/>
    <lineage>
        <taxon>Bacteria</taxon>
        <taxon>Pseudomonadati</taxon>
        <taxon>Pseudomonadota</taxon>
        <taxon>Gammaproteobacteria</taxon>
        <taxon>Pseudomonadales</taxon>
        <taxon>Pseudomonadaceae</taxon>
        <taxon>Pseudomonas</taxon>
    </lineage>
</organism>
<keyword evidence="3" id="KW-1185">Reference proteome</keyword>
<evidence type="ECO:0000256" key="1">
    <source>
        <dbReference type="ARBA" id="ARBA00022729"/>
    </source>
</evidence>
<evidence type="ECO:0000313" key="3">
    <source>
        <dbReference type="Proteomes" id="UP000315235"/>
    </source>
</evidence>
<gene>
    <name evidence="2" type="ORF">FM069_13655</name>
</gene>
<dbReference type="Proteomes" id="UP000315235">
    <property type="component" value="Unassembled WGS sequence"/>
</dbReference>
<dbReference type="AlphaFoldDB" id="A0A553GXG8"/>
<accession>A0A553GXG8</accession>
<dbReference type="OrthoDB" id="6529964at2"/>
<keyword evidence="1" id="KW-0732">Signal</keyword>
<dbReference type="RefSeq" id="WP_143488913.1">
    <property type="nucleotide sequence ID" value="NZ_VJOY01000009.1"/>
</dbReference>
<dbReference type="SUPFAM" id="SSF53850">
    <property type="entry name" value="Periplasmic binding protein-like II"/>
    <property type="match status" value="1"/>
</dbReference>
<dbReference type="InterPro" id="IPR006059">
    <property type="entry name" value="SBP"/>
</dbReference>
<dbReference type="PROSITE" id="PS51318">
    <property type="entry name" value="TAT"/>
    <property type="match status" value="1"/>
</dbReference>
<dbReference type="EMBL" id="VJOY01000009">
    <property type="protein sequence ID" value="TRX74175.1"/>
    <property type="molecule type" value="Genomic_DNA"/>
</dbReference>